<dbReference type="Gene3D" id="3.30.565.10">
    <property type="entry name" value="Histidine kinase-like ATPase, C-terminal domain"/>
    <property type="match status" value="1"/>
</dbReference>
<keyword evidence="4" id="KW-0808">Transferase</keyword>
<keyword evidence="3" id="KW-0597">Phosphoprotein</keyword>
<dbReference type="Pfam" id="PF02518">
    <property type="entry name" value="HATPase_c"/>
    <property type="match status" value="1"/>
</dbReference>
<dbReference type="CDD" id="cd00075">
    <property type="entry name" value="HATPase"/>
    <property type="match status" value="1"/>
</dbReference>
<dbReference type="SMART" id="SM00387">
    <property type="entry name" value="HATPase_c"/>
    <property type="match status" value="1"/>
</dbReference>
<dbReference type="EMBL" id="JANZXA010000001">
    <property type="protein sequence ID" value="MCT2398323.1"/>
    <property type="molecule type" value="Genomic_DNA"/>
</dbReference>
<comment type="catalytic activity">
    <reaction evidence="1">
        <text>ATP + protein L-histidine = ADP + protein N-phospho-L-histidine.</text>
        <dbReference type="EC" id="2.7.13.3"/>
    </reaction>
</comment>
<dbReference type="InterPro" id="IPR036890">
    <property type="entry name" value="HATPase_C_sf"/>
</dbReference>
<evidence type="ECO:0000313" key="10">
    <source>
        <dbReference type="EMBL" id="MCT2398323.1"/>
    </source>
</evidence>
<name>A0ABT2I0Y5_9SPHN</name>
<accession>A0ABT2I0Y5</accession>
<evidence type="ECO:0000256" key="5">
    <source>
        <dbReference type="ARBA" id="ARBA00022741"/>
    </source>
</evidence>
<keyword evidence="5" id="KW-0547">Nucleotide-binding</keyword>
<evidence type="ECO:0000256" key="6">
    <source>
        <dbReference type="ARBA" id="ARBA00022777"/>
    </source>
</evidence>
<dbReference type="InterPro" id="IPR003594">
    <property type="entry name" value="HATPase_dom"/>
</dbReference>
<sequence length="220" mass="24147">MQPHAPLFDQTATIHELRNVLSAIATGFHLLENRPREARASSIWKGMREAAAVSQQLASQLLAEQEAHARTVIDLREALDHLSTRVRPFLPDNISLSIRTWQGVPPILAAPEECEAVLLHLVDNAIEAMPDGGTLTIDARPSRGDALIAVADDGIGMRRQGREQAMCPFYTTRPERDIGLGLMQAKRFTAQLGGRFSFRSTPARGSVFVLRLPGAPRKAD</sequence>
<comment type="caution">
    <text evidence="10">The sequence shown here is derived from an EMBL/GenBank/DDBJ whole genome shotgun (WGS) entry which is preliminary data.</text>
</comment>
<dbReference type="GO" id="GO:0016301">
    <property type="term" value="F:kinase activity"/>
    <property type="evidence" value="ECO:0007669"/>
    <property type="project" value="UniProtKB-KW"/>
</dbReference>
<keyword evidence="11" id="KW-1185">Reference proteome</keyword>
<dbReference type="InterPro" id="IPR004358">
    <property type="entry name" value="Sig_transdc_His_kin-like_C"/>
</dbReference>
<evidence type="ECO:0000256" key="2">
    <source>
        <dbReference type="ARBA" id="ARBA00012438"/>
    </source>
</evidence>
<dbReference type="PANTHER" id="PTHR43065">
    <property type="entry name" value="SENSOR HISTIDINE KINASE"/>
    <property type="match status" value="1"/>
</dbReference>
<evidence type="ECO:0000256" key="1">
    <source>
        <dbReference type="ARBA" id="ARBA00000085"/>
    </source>
</evidence>
<keyword evidence="8" id="KW-0902">Two-component regulatory system</keyword>
<reference evidence="10" key="1">
    <citation type="submission" date="2022-09" db="EMBL/GenBank/DDBJ databases">
        <title>Novosphingobium sp. Nov., a polycyclic aromatic hydrocarbon-degrading bacterium isolated form mangrove sediments in HongKong.</title>
        <authorList>
            <person name="Hu Z."/>
        </authorList>
    </citation>
    <scope>NUCLEOTIDE SEQUENCE</scope>
    <source>
        <strain evidence="10">HK4-1</strain>
    </source>
</reference>
<protein>
    <recommendedName>
        <fullName evidence="2">histidine kinase</fullName>
        <ecNumber evidence="2">2.7.13.3</ecNumber>
    </recommendedName>
</protein>
<gene>
    <name evidence="10" type="ORF">NZK81_02055</name>
</gene>
<evidence type="ECO:0000256" key="3">
    <source>
        <dbReference type="ARBA" id="ARBA00022553"/>
    </source>
</evidence>
<evidence type="ECO:0000256" key="7">
    <source>
        <dbReference type="ARBA" id="ARBA00022840"/>
    </source>
</evidence>
<evidence type="ECO:0000313" key="11">
    <source>
        <dbReference type="Proteomes" id="UP001165583"/>
    </source>
</evidence>
<dbReference type="SUPFAM" id="SSF55874">
    <property type="entry name" value="ATPase domain of HSP90 chaperone/DNA topoisomerase II/histidine kinase"/>
    <property type="match status" value="1"/>
</dbReference>
<dbReference type="RefSeq" id="WP_260043436.1">
    <property type="nucleotide sequence ID" value="NZ_JANZXA010000001.1"/>
</dbReference>
<dbReference type="PANTHER" id="PTHR43065:SF10">
    <property type="entry name" value="PEROXIDE STRESS-ACTIVATED HISTIDINE KINASE MAK3"/>
    <property type="match status" value="1"/>
</dbReference>
<dbReference type="Proteomes" id="UP001165583">
    <property type="component" value="Unassembled WGS sequence"/>
</dbReference>
<keyword evidence="6 10" id="KW-0418">Kinase</keyword>
<evidence type="ECO:0000256" key="8">
    <source>
        <dbReference type="ARBA" id="ARBA00023012"/>
    </source>
</evidence>
<feature type="domain" description="Histidine kinase" evidence="9">
    <location>
        <begin position="12"/>
        <end position="216"/>
    </location>
</feature>
<dbReference type="PROSITE" id="PS50109">
    <property type="entry name" value="HIS_KIN"/>
    <property type="match status" value="1"/>
</dbReference>
<keyword evidence="7" id="KW-0067">ATP-binding</keyword>
<dbReference type="InterPro" id="IPR005467">
    <property type="entry name" value="His_kinase_dom"/>
</dbReference>
<evidence type="ECO:0000259" key="9">
    <source>
        <dbReference type="PROSITE" id="PS50109"/>
    </source>
</evidence>
<proteinExistence type="predicted"/>
<evidence type="ECO:0000256" key="4">
    <source>
        <dbReference type="ARBA" id="ARBA00022679"/>
    </source>
</evidence>
<dbReference type="EC" id="2.7.13.3" evidence="2"/>
<organism evidence="10 11">
    <name type="scientific">Novosphingobium mangrovi</name>
    <name type="common">ex Huang et al. 2023</name>
    <dbReference type="NCBI Taxonomy" id="2976432"/>
    <lineage>
        <taxon>Bacteria</taxon>
        <taxon>Pseudomonadati</taxon>
        <taxon>Pseudomonadota</taxon>
        <taxon>Alphaproteobacteria</taxon>
        <taxon>Sphingomonadales</taxon>
        <taxon>Sphingomonadaceae</taxon>
        <taxon>Novosphingobium</taxon>
    </lineage>
</organism>
<dbReference type="PRINTS" id="PR00344">
    <property type="entry name" value="BCTRLSENSOR"/>
</dbReference>